<organism evidence="1">
    <name type="scientific">viral metagenome</name>
    <dbReference type="NCBI Taxonomy" id="1070528"/>
    <lineage>
        <taxon>unclassified sequences</taxon>
        <taxon>metagenomes</taxon>
        <taxon>organismal metagenomes</taxon>
    </lineage>
</organism>
<accession>A0A6M3J9F9</accession>
<gene>
    <name evidence="2" type="ORF">MM415A00321_0052</name>
    <name evidence="1" type="ORF">MM415B00326_0039</name>
</gene>
<dbReference type="EMBL" id="MT142502">
    <property type="protein sequence ID" value="QJA83072.1"/>
    <property type="molecule type" value="Genomic_DNA"/>
</dbReference>
<name>A0A6M3J9F9_9ZZZZ</name>
<evidence type="ECO:0000313" key="1">
    <source>
        <dbReference type="EMBL" id="QJA66839.1"/>
    </source>
</evidence>
<evidence type="ECO:0000313" key="2">
    <source>
        <dbReference type="EMBL" id="QJA83072.1"/>
    </source>
</evidence>
<sequence>MKFPKKIYVKIEKDDDEDEFLILGQNPSDIADHEDVTKAAVYVLEQEVTLVNLTEVHPRT</sequence>
<dbReference type="EMBL" id="MT141561">
    <property type="protein sequence ID" value="QJA66839.1"/>
    <property type="molecule type" value="Genomic_DNA"/>
</dbReference>
<protein>
    <submittedName>
        <fullName evidence="1">Uncharacterized protein</fullName>
    </submittedName>
</protein>
<proteinExistence type="predicted"/>
<reference evidence="1" key="1">
    <citation type="submission" date="2020-03" db="EMBL/GenBank/DDBJ databases">
        <title>The deep terrestrial virosphere.</title>
        <authorList>
            <person name="Holmfeldt K."/>
            <person name="Nilsson E."/>
            <person name="Simone D."/>
            <person name="Lopez-Fernandez M."/>
            <person name="Wu X."/>
            <person name="de Brujin I."/>
            <person name="Lundin D."/>
            <person name="Andersson A."/>
            <person name="Bertilsson S."/>
            <person name="Dopson M."/>
        </authorList>
    </citation>
    <scope>NUCLEOTIDE SEQUENCE</scope>
    <source>
        <strain evidence="2">MM415A00321</strain>
        <strain evidence="1">MM415B00326</strain>
    </source>
</reference>
<dbReference type="AlphaFoldDB" id="A0A6M3J9F9"/>